<reference evidence="1" key="1">
    <citation type="submission" date="2014-07" db="EMBL/GenBank/DDBJ databases">
        <authorList>
            <person name="Martin A.A"/>
            <person name="De Silva N."/>
        </authorList>
    </citation>
    <scope>NUCLEOTIDE SEQUENCE</scope>
</reference>
<protein>
    <submittedName>
        <fullName evidence="2">Sin3a_C domain-containing protein</fullName>
    </submittedName>
</protein>
<dbReference type="Proteomes" id="UP000035680">
    <property type="component" value="Unassembled WGS sequence"/>
</dbReference>
<evidence type="ECO:0000313" key="2">
    <source>
        <dbReference type="WBParaSite" id="SVE_1220000.1"/>
    </source>
</evidence>
<sequence length="230" mass="26341">MEPSRNNDCKFFHKSDNMTNPYLRIKHIRLAVRREATEELKISVILKNIDDHCLNDDAMDDYHNLSSSEILEIVEKYYSDIAQEDFSVYDLLNLLTHNLKINYDGRQPFRDFFKEAVDRIKFYRLNNCDALVIKIFMDNINYRLRKDSKFRELVPNSISIDDWCLASIELDKILETGIRGATVARPTPDRKAACSNHSLQLTSSIASPQAISGQPASKIAAEIAPIAKTA</sequence>
<reference evidence="2" key="2">
    <citation type="submission" date="2015-08" db="UniProtKB">
        <authorList>
            <consortium name="WormBaseParasite"/>
        </authorList>
    </citation>
    <scope>IDENTIFICATION</scope>
</reference>
<organism evidence="1 2">
    <name type="scientific">Strongyloides venezuelensis</name>
    <name type="common">Threadworm</name>
    <dbReference type="NCBI Taxonomy" id="75913"/>
    <lineage>
        <taxon>Eukaryota</taxon>
        <taxon>Metazoa</taxon>
        <taxon>Ecdysozoa</taxon>
        <taxon>Nematoda</taxon>
        <taxon>Chromadorea</taxon>
        <taxon>Rhabditida</taxon>
        <taxon>Tylenchina</taxon>
        <taxon>Panagrolaimomorpha</taxon>
        <taxon>Strongyloidoidea</taxon>
        <taxon>Strongyloididae</taxon>
        <taxon>Strongyloides</taxon>
    </lineage>
</organism>
<accession>A0A0K0FQY6</accession>
<keyword evidence="1" id="KW-1185">Reference proteome</keyword>
<dbReference type="WBParaSite" id="SVE_1220000.1">
    <property type="protein sequence ID" value="SVE_1220000.1"/>
    <property type="gene ID" value="SVE_1220000"/>
</dbReference>
<dbReference type="STRING" id="75913.A0A0K0FQY6"/>
<dbReference type="AlphaFoldDB" id="A0A0K0FQY6"/>
<evidence type="ECO:0000313" key="1">
    <source>
        <dbReference type="Proteomes" id="UP000035680"/>
    </source>
</evidence>
<proteinExistence type="predicted"/>
<name>A0A0K0FQY6_STRVS</name>